<organism evidence="9 10">
    <name type="scientific">Colletotrichum orbiculare (strain 104-T / ATCC 96160 / CBS 514.97 / LARS 414 / MAFF 240422)</name>
    <name type="common">Cucumber anthracnose fungus</name>
    <name type="synonym">Colletotrichum lagenarium</name>
    <dbReference type="NCBI Taxonomy" id="1213857"/>
    <lineage>
        <taxon>Eukaryota</taxon>
        <taxon>Fungi</taxon>
        <taxon>Dikarya</taxon>
        <taxon>Ascomycota</taxon>
        <taxon>Pezizomycotina</taxon>
        <taxon>Sordariomycetes</taxon>
        <taxon>Hypocreomycetidae</taxon>
        <taxon>Glomerellales</taxon>
        <taxon>Glomerellaceae</taxon>
        <taxon>Colletotrichum</taxon>
        <taxon>Colletotrichum orbiculare species complex</taxon>
    </lineage>
</organism>
<keyword evidence="10" id="KW-1185">Reference proteome</keyword>
<reference evidence="10" key="1">
    <citation type="journal article" date="2013" name="New Phytol.">
        <title>Comparative genomic and transcriptomic analyses reveal the hemibiotrophic stage shift of Colletotrichum fungi.</title>
        <authorList>
            <person name="Gan P."/>
            <person name="Ikeda K."/>
            <person name="Irieda H."/>
            <person name="Narusaka M."/>
            <person name="O'Connell R.J."/>
            <person name="Narusaka Y."/>
            <person name="Takano Y."/>
            <person name="Kubo Y."/>
            <person name="Shirasu K."/>
        </authorList>
    </citation>
    <scope>NUCLEOTIDE SEQUENCE [LARGE SCALE GENOMIC DNA]</scope>
    <source>
        <strain evidence="10">104-T / ATCC 96160 / CBS 514.97 / LARS 414 / MAFF 240422</strain>
    </source>
</reference>
<gene>
    <name evidence="9" type="primary">terC-0</name>
    <name evidence="9" type="ORF">Cob_v013150</name>
</gene>
<evidence type="ECO:0000313" key="10">
    <source>
        <dbReference type="Proteomes" id="UP000014480"/>
    </source>
</evidence>
<feature type="compositionally biased region" description="Basic residues" evidence="6">
    <location>
        <begin position="488"/>
        <end position="498"/>
    </location>
</feature>
<comment type="caution">
    <text evidence="9">The sequence shown here is derived from an EMBL/GenBank/DDBJ whole genome shotgun (WGS) entry which is preliminary data.</text>
</comment>
<dbReference type="Pfam" id="PF00135">
    <property type="entry name" value="COesterase"/>
    <property type="match status" value="1"/>
</dbReference>
<reference evidence="10" key="2">
    <citation type="journal article" date="2019" name="Mol. Plant Microbe Interact.">
        <title>Genome sequence resources for four phytopathogenic fungi from the Colletotrichum orbiculare species complex.</title>
        <authorList>
            <person name="Gan P."/>
            <person name="Tsushima A."/>
            <person name="Narusaka M."/>
            <person name="Narusaka Y."/>
            <person name="Takano Y."/>
            <person name="Kubo Y."/>
            <person name="Shirasu K."/>
        </authorList>
    </citation>
    <scope>GENOME REANNOTATION</scope>
    <source>
        <strain evidence="10">104-T / ATCC 96160 / CBS 514.97 / LARS 414 / MAFF 240422</strain>
    </source>
</reference>
<name>A0A484FA12_COLOR</name>
<evidence type="ECO:0000259" key="7">
    <source>
        <dbReference type="Pfam" id="PF00135"/>
    </source>
</evidence>
<dbReference type="Gene3D" id="3.40.50.1820">
    <property type="entry name" value="alpha/beta hydrolase"/>
    <property type="match status" value="1"/>
</dbReference>
<evidence type="ECO:0000256" key="4">
    <source>
        <dbReference type="ARBA" id="ARBA00022827"/>
    </source>
</evidence>
<sequence length="769" mass="83922">MVSPPTVMECRLNHATLGSTLTGIKFPNGEQFRGIPYGKVAARFARPRAAEALPPTLDCTKFGPRCPQVPVDVRQLCRIPPRHTLPREPEDEFGCLNLDVTTPRTGASAAGHKVPVLLWIHGGSQSVTFGSAASGLCDPWNIVADSVELGSPIIAVTVQYRLNIFAFGDGSSPTNLALQDQALALGWVREHIAGFGGDPNAITLAGESAGAVYCHAHLVMKAPISQCILSSGSLYLSPPQPGERADAVRRVVTDHLRRLDEGDLRGAPADVLVEVLRNCGLQSWFLQTEPALEAWRTELGDAQRVMISDVADEAVLWREGIWSMPADEVVAAFDLAGDRSDGLKSMYNIFPGRRSSCVLGALDFINDYKFLLPAQKLAGMYGVAGRPAFRCLVDEPNPWQPSNGAHHAVDLVLLFGGFDLSFSPLAQRTGQSMRHAWIRFVNSEAPWGPAPAAAFGPLGKFEVLDESGLVKHEAKAGKILPLKTHHAFKTGKGHHSRGWSRGTAARTPPGQGRHPRHHHRADDRARRQAAGEHYAPPAMKVLNRAGLGGDVRRLGFLPDEDDARAWVDVAEAQTGRQGARLGADYVVGCDGANSIVQRSLFGPANFPGWTWDEQLVSTNVYYDFERFGYTDSNFVLDPDNWFMAAKITKQGLWRVTYGEVGGLTRDEMVARQPDRFRTMLPGRPQPHEYTLAEKGISPYRVHQRCAERMRVGRFLLAADAAHLCNPFGGLGLTGGIVDVGGLHECLSGIFRSRADESILDAYDDVRRQK</sequence>
<dbReference type="PROSITE" id="PS00122">
    <property type="entry name" value="CARBOXYLESTERASE_B_1"/>
    <property type="match status" value="1"/>
</dbReference>
<evidence type="ECO:0000256" key="6">
    <source>
        <dbReference type="SAM" id="MobiDB-lite"/>
    </source>
</evidence>
<dbReference type="InterPro" id="IPR019826">
    <property type="entry name" value="Carboxylesterase_B_AS"/>
</dbReference>
<dbReference type="InterPro" id="IPR036188">
    <property type="entry name" value="FAD/NAD-bd_sf"/>
</dbReference>
<evidence type="ECO:0000256" key="3">
    <source>
        <dbReference type="ARBA" id="ARBA00022801"/>
    </source>
</evidence>
<comment type="similarity">
    <text evidence="1">Belongs to the type-B carboxylesterase/lipase family.</text>
</comment>
<dbReference type="InterPro" id="IPR002018">
    <property type="entry name" value="CarbesteraseB"/>
</dbReference>
<dbReference type="AlphaFoldDB" id="A0A484FA12"/>
<dbReference type="GO" id="GO:0071949">
    <property type="term" value="F:FAD binding"/>
    <property type="evidence" value="ECO:0007669"/>
    <property type="project" value="InterPro"/>
</dbReference>
<dbReference type="SUPFAM" id="SSF51905">
    <property type="entry name" value="FAD/NAD(P)-binding domain"/>
    <property type="match status" value="1"/>
</dbReference>
<dbReference type="GO" id="GO:0004497">
    <property type="term" value="F:monooxygenase activity"/>
    <property type="evidence" value="ECO:0007669"/>
    <property type="project" value="UniProtKB-KW"/>
</dbReference>
<keyword evidence="5" id="KW-0560">Oxidoreductase</keyword>
<keyword evidence="3" id="KW-0378">Hydrolase</keyword>
<dbReference type="GO" id="GO:0016787">
    <property type="term" value="F:hydrolase activity"/>
    <property type="evidence" value="ECO:0007669"/>
    <property type="project" value="UniProtKB-KW"/>
</dbReference>
<dbReference type="Proteomes" id="UP000014480">
    <property type="component" value="Unassembled WGS sequence"/>
</dbReference>
<evidence type="ECO:0000256" key="1">
    <source>
        <dbReference type="ARBA" id="ARBA00005964"/>
    </source>
</evidence>
<dbReference type="InterPro" id="IPR029058">
    <property type="entry name" value="AB_hydrolase_fold"/>
</dbReference>
<dbReference type="Gene3D" id="3.30.70.2450">
    <property type="match status" value="1"/>
</dbReference>
<keyword evidence="2" id="KW-0285">Flavoprotein</keyword>
<proteinExistence type="inferred from homology"/>
<feature type="region of interest" description="Disordered" evidence="6">
    <location>
        <begin position="488"/>
        <end position="532"/>
    </location>
</feature>
<dbReference type="OrthoDB" id="3200163at2759"/>
<dbReference type="PANTHER" id="PTHR11559">
    <property type="entry name" value="CARBOXYLESTERASE"/>
    <property type="match status" value="1"/>
</dbReference>
<evidence type="ECO:0000256" key="2">
    <source>
        <dbReference type="ARBA" id="ARBA00022630"/>
    </source>
</evidence>
<feature type="domain" description="FAD-binding" evidence="8">
    <location>
        <begin position="556"/>
        <end position="768"/>
    </location>
</feature>
<dbReference type="InterPro" id="IPR002938">
    <property type="entry name" value="FAD-bd"/>
</dbReference>
<keyword evidence="9" id="KW-0503">Monooxygenase</keyword>
<dbReference type="InterPro" id="IPR050309">
    <property type="entry name" value="Type-B_Carboxylest/Lipase"/>
</dbReference>
<evidence type="ECO:0000313" key="9">
    <source>
        <dbReference type="EMBL" id="TDZ13678.1"/>
    </source>
</evidence>
<dbReference type="Gene3D" id="3.50.50.60">
    <property type="entry name" value="FAD/NAD(P)-binding domain"/>
    <property type="match status" value="1"/>
</dbReference>
<dbReference type="Pfam" id="PF01494">
    <property type="entry name" value="FAD_binding_3"/>
    <property type="match status" value="1"/>
</dbReference>
<evidence type="ECO:0000256" key="5">
    <source>
        <dbReference type="ARBA" id="ARBA00023002"/>
    </source>
</evidence>
<dbReference type="STRING" id="1213857.A0A484FA12"/>
<keyword evidence="4" id="KW-0274">FAD</keyword>
<protein>
    <submittedName>
        <fullName evidence="9">FAD-dependent monooxygenase terC</fullName>
    </submittedName>
</protein>
<feature type="compositionally biased region" description="Basic and acidic residues" evidence="6">
    <location>
        <begin position="520"/>
        <end position="530"/>
    </location>
</feature>
<accession>A0A484FA12</accession>
<dbReference type="PRINTS" id="PR00420">
    <property type="entry name" value="RNGMNOXGNASE"/>
</dbReference>
<dbReference type="SUPFAM" id="SSF53474">
    <property type="entry name" value="alpha/beta-Hydrolases"/>
    <property type="match status" value="1"/>
</dbReference>
<feature type="domain" description="Carboxylesterase type B" evidence="7">
    <location>
        <begin position="28"/>
        <end position="235"/>
    </location>
</feature>
<dbReference type="EMBL" id="AMCV02000062">
    <property type="protein sequence ID" value="TDZ13678.1"/>
    <property type="molecule type" value="Genomic_DNA"/>
</dbReference>
<evidence type="ECO:0000259" key="8">
    <source>
        <dbReference type="Pfam" id="PF01494"/>
    </source>
</evidence>